<proteinExistence type="inferred from homology"/>
<dbReference type="InterPro" id="IPR001356">
    <property type="entry name" value="HD"/>
</dbReference>
<keyword evidence="2" id="KW-0217">Developmental protein</keyword>
<evidence type="ECO:0000256" key="4">
    <source>
        <dbReference type="PROSITE-ProRule" id="PRU00108"/>
    </source>
</evidence>
<sequence length="175" mass="19782">MATRRTINGIETKPRIDTDESSFSKPVQTGARCSKAKRRFKIRLLSASLLVSEYYKFSVRGIRAECARHFARLSLGPFRRIHALPDARVSPGVPCGAEPGEVPSLPVKCQLRRHKSNRKPRTPFTTQQLLALERKFRAKQYLSIAERAEFSSSLNLTETQVRSRFPGRETGEPAI</sequence>
<dbReference type="VEuPathDB" id="VectorBase:HLOH_054041"/>
<evidence type="ECO:0000256" key="6">
    <source>
        <dbReference type="SAM" id="MobiDB-lite"/>
    </source>
</evidence>
<keyword evidence="9" id="KW-1185">Reference proteome</keyword>
<feature type="DNA-binding region" description="Homeobox" evidence="4">
    <location>
        <begin position="117"/>
        <end position="169"/>
    </location>
</feature>
<evidence type="ECO:0000256" key="3">
    <source>
        <dbReference type="ARBA" id="ARBA00038425"/>
    </source>
</evidence>
<dbReference type="PANTHER" id="PTHR24338">
    <property type="entry name" value="HOMEOBOX PROTEIN MSX"/>
    <property type="match status" value="1"/>
</dbReference>
<dbReference type="InterPro" id="IPR009057">
    <property type="entry name" value="Homeodomain-like_sf"/>
</dbReference>
<keyword evidence="4 5" id="KW-0371">Homeobox</keyword>
<evidence type="ECO:0000313" key="9">
    <source>
        <dbReference type="Proteomes" id="UP000821853"/>
    </source>
</evidence>
<dbReference type="Pfam" id="PF00046">
    <property type="entry name" value="Homeodomain"/>
    <property type="match status" value="1"/>
</dbReference>
<name>A0A9J6FGU8_HAELO</name>
<comment type="subcellular location">
    <subcellularLocation>
        <location evidence="1 4 5">Nucleus</location>
    </subcellularLocation>
</comment>
<comment type="caution">
    <text evidence="8">The sequence shown here is derived from an EMBL/GenBank/DDBJ whole genome shotgun (WGS) entry which is preliminary data.</text>
</comment>
<keyword evidence="4 5" id="KW-0238">DNA-binding</keyword>
<evidence type="ECO:0000256" key="2">
    <source>
        <dbReference type="ARBA" id="ARBA00022473"/>
    </source>
</evidence>
<dbReference type="SMART" id="SM00389">
    <property type="entry name" value="HOX"/>
    <property type="match status" value="1"/>
</dbReference>
<accession>A0A9J6FGU8</accession>
<dbReference type="GO" id="GO:0048598">
    <property type="term" value="P:embryonic morphogenesis"/>
    <property type="evidence" value="ECO:0007669"/>
    <property type="project" value="TreeGrafter"/>
</dbReference>
<comment type="similarity">
    <text evidence="3">Belongs to the Msh homeobox family.</text>
</comment>
<dbReference type="InterPro" id="IPR050674">
    <property type="entry name" value="Msh_Homeobox_Regulators"/>
</dbReference>
<protein>
    <recommendedName>
        <fullName evidence="7">Homeobox domain-containing protein</fullName>
    </recommendedName>
</protein>
<evidence type="ECO:0000259" key="7">
    <source>
        <dbReference type="PROSITE" id="PS50071"/>
    </source>
</evidence>
<evidence type="ECO:0000256" key="5">
    <source>
        <dbReference type="RuleBase" id="RU000682"/>
    </source>
</evidence>
<dbReference type="Gene3D" id="1.10.10.60">
    <property type="entry name" value="Homeodomain-like"/>
    <property type="match status" value="1"/>
</dbReference>
<dbReference type="GO" id="GO:0005634">
    <property type="term" value="C:nucleus"/>
    <property type="evidence" value="ECO:0007669"/>
    <property type="project" value="UniProtKB-SubCell"/>
</dbReference>
<dbReference type="EMBL" id="JABSTR010000001">
    <property type="protein sequence ID" value="KAH9362147.1"/>
    <property type="molecule type" value="Genomic_DNA"/>
</dbReference>
<dbReference type="Proteomes" id="UP000821853">
    <property type="component" value="Chromosome 1"/>
</dbReference>
<gene>
    <name evidence="8" type="ORF">HPB48_002125</name>
</gene>
<dbReference type="SUPFAM" id="SSF46689">
    <property type="entry name" value="Homeodomain-like"/>
    <property type="match status" value="1"/>
</dbReference>
<evidence type="ECO:0000256" key="1">
    <source>
        <dbReference type="ARBA" id="ARBA00004123"/>
    </source>
</evidence>
<keyword evidence="4 5" id="KW-0539">Nucleus</keyword>
<dbReference type="OrthoDB" id="6159439at2759"/>
<reference evidence="8 9" key="1">
    <citation type="journal article" date="2020" name="Cell">
        <title>Large-Scale Comparative Analyses of Tick Genomes Elucidate Their Genetic Diversity and Vector Capacities.</title>
        <authorList>
            <consortium name="Tick Genome and Microbiome Consortium (TIGMIC)"/>
            <person name="Jia N."/>
            <person name="Wang J."/>
            <person name="Shi W."/>
            <person name="Du L."/>
            <person name="Sun Y."/>
            <person name="Zhan W."/>
            <person name="Jiang J.F."/>
            <person name="Wang Q."/>
            <person name="Zhang B."/>
            <person name="Ji P."/>
            <person name="Bell-Sakyi L."/>
            <person name="Cui X.M."/>
            <person name="Yuan T.T."/>
            <person name="Jiang B.G."/>
            <person name="Yang W.F."/>
            <person name="Lam T.T."/>
            <person name="Chang Q.C."/>
            <person name="Ding S.J."/>
            <person name="Wang X.J."/>
            <person name="Zhu J.G."/>
            <person name="Ruan X.D."/>
            <person name="Zhao L."/>
            <person name="Wei J.T."/>
            <person name="Ye R.Z."/>
            <person name="Que T.C."/>
            <person name="Du C.H."/>
            <person name="Zhou Y.H."/>
            <person name="Cheng J.X."/>
            <person name="Dai P.F."/>
            <person name="Guo W.B."/>
            <person name="Han X.H."/>
            <person name="Huang E.J."/>
            <person name="Li L.F."/>
            <person name="Wei W."/>
            <person name="Gao Y.C."/>
            <person name="Liu J.Z."/>
            <person name="Shao H.Z."/>
            <person name="Wang X."/>
            <person name="Wang C.C."/>
            <person name="Yang T.C."/>
            <person name="Huo Q.B."/>
            <person name="Li W."/>
            <person name="Chen H.Y."/>
            <person name="Chen S.E."/>
            <person name="Zhou L.G."/>
            <person name="Ni X.B."/>
            <person name="Tian J.H."/>
            <person name="Sheng Y."/>
            <person name="Liu T."/>
            <person name="Pan Y.S."/>
            <person name="Xia L.Y."/>
            <person name="Li J."/>
            <person name="Zhao F."/>
            <person name="Cao W.C."/>
        </authorList>
    </citation>
    <scope>NUCLEOTIDE SEQUENCE [LARGE SCALE GENOMIC DNA]</scope>
    <source>
        <strain evidence="8">HaeL-2018</strain>
    </source>
</reference>
<feature type="region of interest" description="Disordered" evidence="6">
    <location>
        <begin position="1"/>
        <end position="24"/>
    </location>
</feature>
<evidence type="ECO:0000313" key="8">
    <source>
        <dbReference type="EMBL" id="KAH9362147.1"/>
    </source>
</evidence>
<organism evidence="8 9">
    <name type="scientific">Haemaphysalis longicornis</name>
    <name type="common">Bush tick</name>
    <dbReference type="NCBI Taxonomy" id="44386"/>
    <lineage>
        <taxon>Eukaryota</taxon>
        <taxon>Metazoa</taxon>
        <taxon>Ecdysozoa</taxon>
        <taxon>Arthropoda</taxon>
        <taxon>Chelicerata</taxon>
        <taxon>Arachnida</taxon>
        <taxon>Acari</taxon>
        <taxon>Parasitiformes</taxon>
        <taxon>Ixodida</taxon>
        <taxon>Ixodoidea</taxon>
        <taxon>Ixodidae</taxon>
        <taxon>Haemaphysalinae</taxon>
        <taxon>Haemaphysalis</taxon>
    </lineage>
</organism>
<feature type="domain" description="Homeobox" evidence="7">
    <location>
        <begin position="115"/>
        <end position="168"/>
    </location>
</feature>
<dbReference type="PANTHER" id="PTHR24338:SF0">
    <property type="entry name" value="MUSCLE SEGMENTATION HOMEOBOX"/>
    <property type="match status" value="1"/>
</dbReference>
<dbReference type="CDD" id="cd00086">
    <property type="entry name" value="homeodomain"/>
    <property type="match status" value="1"/>
</dbReference>
<dbReference type="GO" id="GO:0000977">
    <property type="term" value="F:RNA polymerase II transcription regulatory region sequence-specific DNA binding"/>
    <property type="evidence" value="ECO:0007669"/>
    <property type="project" value="TreeGrafter"/>
</dbReference>
<dbReference type="AlphaFoldDB" id="A0A9J6FGU8"/>
<dbReference type="GO" id="GO:0000981">
    <property type="term" value="F:DNA-binding transcription factor activity, RNA polymerase II-specific"/>
    <property type="evidence" value="ECO:0007669"/>
    <property type="project" value="TreeGrafter"/>
</dbReference>
<dbReference type="PROSITE" id="PS50071">
    <property type="entry name" value="HOMEOBOX_2"/>
    <property type="match status" value="1"/>
</dbReference>